<dbReference type="PANTHER" id="PTHR10408">
    <property type="entry name" value="STEROL O-ACYLTRANSFERASE"/>
    <property type="match status" value="1"/>
</dbReference>
<evidence type="ECO:0000256" key="3">
    <source>
        <dbReference type="ARBA" id="ARBA00022824"/>
    </source>
</evidence>
<evidence type="ECO:0000313" key="5">
    <source>
        <dbReference type="EMBL" id="ODQ67661.1"/>
    </source>
</evidence>
<dbReference type="STRING" id="857566.A0A1E3PQG7"/>
<reference evidence="5 6" key="1">
    <citation type="journal article" date="2016" name="Proc. Natl. Acad. Sci. U.S.A.">
        <title>Comparative genomics of biotechnologically important yeasts.</title>
        <authorList>
            <person name="Riley R."/>
            <person name="Haridas S."/>
            <person name="Wolfe K.H."/>
            <person name="Lopes M.R."/>
            <person name="Hittinger C.T."/>
            <person name="Goeker M."/>
            <person name="Salamov A.A."/>
            <person name="Wisecaver J.H."/>
            <person name="Long T.M."/>
            <person name="Calvey C.H."/>
            <person name="Aerts A.L."/>
            <person name="Barry K.W."/>
            <person name="Choi C."/>
            <person name="Clum A."/>
            <person name="Coughlan A.Y."/>
            <person name="Deshpande S."/>
            <person name="Douglass A.P."/>
            <person name="Hanson S.J."/>
            <person name="Klenk H.-P."/>
            <person name="LaButti K.M."/>
            <person name="Lapidus A."/>
            <person name="Lindquist E.A."/>
            <person name="Lipzen A.M."/>
            <person name="Meier-Kolthoff J.P."/>
            <person name="Ohm R.A."/>
            <person name="Otillar R.P."/>
            <person name="Pangilinan J.L."/>
            <person name="Peng Y."/>
            <person name="Rokas A."/>
            <person name="Rosa C.A."/>
            <person name="Scheuner C."/>
            <person name="Sibirny A.A."/>
            <person name="Slot J.C."/>
            <person name="Stielow J.B."/>
            <person name="Sun H."/>
            <person name="Kurtzman C.P."/>
            <person name="Blackwell M."/>
            <person name="Grigoriev I.V."/>
            <person name="Jeffries T.W."/>
        </authorList>
    </citation>
    <scope>NUCLEOTIDE SEQUENCE [LARGE SCALE GENOMIC DNA]</scope>
    <source>
        <strain evidence="5 6">DSM 6958</strain>
    </source>
</reference>
<proteinExistence type="predicted"/>
<evidence type="ECO:0000256" key="2">
    <source>
        <dbReference type="ARBA" id="ARBA00022679"/>
    </source>
</evidence>
<dbReference type="InterPro" id="IPR014371">
    <property type="entry name" value="Oat_ACAT_DAG_ARE"/>
</dbReference>
<evidence type="ECO:0000256" key="4">
    <source>
        <dbReference type="ARBA" id="ARBA00023315"/>
    </source>
</evidence>
<gene>
    <name evidence="5" type="ORF">NADFUDRAFT_50083</name>
</gene>
<comment type="subcellular location">
    <subcellularLocation>
        <location evidence="1">Endoplasmic reticulum membrane</location>
        <topology evidence="1">Multi-pass membrane protein</topology>
    </subcellularLocation>
</comment>
<dbReference type="PANTHER" id="PTHR10408:SF23">
    <property type="entry name" value="STEROL O-ACYLTRANSFERASE 1-RELATED"/>
    <property type="match status" value="1"/>
</dbReference>
<evidence type="ECO:0000256" key="1">
    <source>
        <dbReference type="ARBA" id="ARBA00004477"/>
    </source>
</evidence>
<protein>
    <submittedName>
        <fullName evidence="5">Uncharacterized protein</fullName>
    </submittedName>
</protein>
<keyword evidence="6" id="KW-1185">Reference proteome</keyword>
<dbReference type="Proteomes" id="UP000095009">
    <property type="component" value="Unassembled WGS sequence"/>
</dbReference>
<keyword evidence="4" id="KW-0012">Acyltransferase</keyword>
<dbReference type="GO" id="GO:0005789">
    <property type="term" value="C:endoplasmic reticulum membrane"/>
    <property type="evidence" value="ECO:0007669"/>
    <property type="project" value="UniProtKB-SubCell"/>
</dbReference>
<dbReference type="GO" id="GO:0008204">
    <property type="term" value="P:ergosterol metabolic process"/>
    <property type="evidence" value="ECO:0007669"/>
    <property type="project" value="TreeGrafter"/>
</dbReference>
<keyword evidence="3" id="KW-0256">Endoplasmic reticulum</keyword>
<dbReference type="OrthoDB" id="4361969at2759"/>
<accession>A0A1E3PQG7</accession>
<keyword evidence="2" id="KW-0808">Transferase</keyword>
<dbReference type="AlphaFoldDB" id="A0A1E3PQG7"/>
<organism evidence="5 6">
    <name type="scientific">Nadsonia fulvescens var. elongata DSM 6958</name>
    <dbReference type="NCBI Taxonomy" id="857566"/>
    <lineage>
        <taxon>Eukaryota</taxon>
        <taxon>Fungi</taxon>
        <taxon>Dikarya</taxon>
        <taxon>Ascomycota</taxon>
        <taxon>Saccharomycotina</taxon>
        <taxon>Dipodascomycetes</taxon>
        <taxon>Dipodascales</taxon>
        <taxon>Dipodascales incertae sedis</taxon>
        <taxon>Nadsonia</taxon>
    </lineage>
</organism>
<sequence length="166" mass="19127">MKQYSYTFTCNYLWTLFETIKLSGKKNSQVDNKENLKKIAKLKKLLPTTKFPDNLTFNNYFVYTMMPVFVYNVEYPRTARIDFGVLTSKLVNLVLLALSLRIIMEEFVIDDFLLSIPPPSASFLIYLRTFWLSSHISLIDIFMGHGGIFPIGLSSIDTGICRCIIL</sequence>
<name>A0A1E3PQG7_9ASCO</name>
<evidence type="ECO:0000313" key="6">
    <source>
        <dbReference type="Proteomes" id="UP000095009"/>
    </source>
</evidence>
<dbReference type="EMBL" id="KV454407">
    <property type="protein sequence ID" value="ODQ67661.1"/>
    <property type="molecule type" value="Genomic_DNA"/>
</dbReference>
<dbReference type="GO" id="GO:0034737">
    <property type="term" value="F:ergosterol O-acyltransferase activity"/>
    <property type="evidence" value="ECO:0007669"/>
    <property type="project" value="TreeGrafter"/>
</dbReference>